<evidence type="ECO:0000313" key="3">
    <source>
        <dbReference type="Proteomes" id="UP000308549"/>
    </source>
</evidence>
<protein>
    <submittedName>
        <fullName evidence="2">Uncharacterized protein</fullName>
    </submittedName>
</protein>
<proteinExistence type="predicted"/>
<gene>
    <name evidence="2" type="ORF">B0A50_00900</name>
</gene>
<organism evidence="2 3">
    <name type="scientific">Salinomyces thailandicus</name>
    <dbReference type="NCBI Taxonomy" id="706561"/>
    <lineage>
        <taxon>Eukaryota</taxon>
        <taxon>Fungi</taxon>
        <taxon>Dikarya</taxon>
        <taxon>Ascomycota</taxon>
        <taxon>Pezizomycotina</taxon>
        <taxon>Dothideomycetes</taxon>
        <taxon>Dothideomycetidae</taxon>
        <taxon>Mycosphaerellales</taxon>
        <taxon>Teratosphaeriaceae</taxon>
        <taxon>Salinomyces</taxon>
    </lineage>
</organism>
<keyword evidence="1" id="KW-0732">Signal</keyword>
<name>A0A4U0UDJ8_9PEZI</name>
<dbReference type="EMBL" id="NAJL01000003">
    <property type="protein sequence ID" value="TKA33347.1"/>
    <property type="molecule type" value="Genomic_DNA"/>
</dbReference>
<dbReference type="OrthoDB" id="3944336at2759"/>
<evidence type="ECO:0000256" key="1">
    <source>
        <dbReference type="SAM" id="SignalP"/>
    </source>
</evidence>
<dbReference type="Proteomes" id="UP000308549">
    <property type="component" value="Unassembled WGS sequence"/>
</dbReference>
<evidence type="ECO:0000313" key="2">
    <source>
        <dbReference type="EMBL" id="TKA33347.1"/>
    </source>
</evidence>
<feature type="chain" id="PRO_5020619906" evidence="1">
    <location>
        <begin position="22"/>
        <end position="617"/>
    </location>
</feature>
<accession>A0A4U0UDJ8</accession>
<dbReference type="AlphaFoldDB" id="A0A4U0UDJ8"/>
<keyword evidence="3" id="KW-1185">Reference proteome</keyword>
<feature type="signal peptide" evidence="1">
    <location>
        <begin position="1"/>
        <end position="21"/>
    </location>
</feature>
<reference evidence="2 3" key="1">
    <citation type="submission" date="2017-03" db="EMBL/GenBank/DDBJ databases">
        <title>Genomes of endolithic fungi from Antarctica.</title>
        <authorList>
            <person name="Coleine C."/>
            <person name="Masonjones S."/>
            <person name="Stajich J.E."/>
        </authorList>
    </citation>
    <scope>NUCLEOTIDE SEQUENCE [LARGE SCALE GENOMIC DNA]</scope>
    <source>
        <strain evidence="2 3">CCFEE 6315</strain>
    </source>
</reference>
<comment type="caution">
    <text evidence="2">The sequence shown here is derived from an EMBL/GenBank/DDBJ whole genome shotgun (WGS) entry which is preliminary data.</text>
</comment>
<sequence length="617" mass="66241">MRRFLAEFTVLITILVSITTASNFVCPDDNNYVVTDDSGVQYVLGCTYDTSVGSYASYTTSIGFNDCFQRCSDGTYPTTQGDGKCDGFTYVGQANGVGSGTLFYNTCSNVHLCFNIRHDCNSDIHKHPSSIHANDYVHPAHDDLQPASTATLTQPTTVVSTLVSTQPASTNTATTTQPTTVVSTLVSTQPASTNTATTTQPTTVVSTLVSTQLASTNTATTTQPTTVVSTLVSTQPASTNTATTTQPTTVVSTLVSTQPASTKTATTTRVSTAPGSTITATSVIISTIPVTTTQVSSYIVTSTIISTYATTATVTTVEPTTVVTSYAVTITSIQPASTLVETTIQSETTTQPITVRETTTQPASTLVETQTTTTSYPVTYTTLFGVTTTATSTLAGSTIISTFISYETTTFVSYANITQPASTLHETETLDRTTTAHDTGTATETTVSISYGQGSIIYVTQTVKDPLLQLHFQFGEPNVQQLCPSAVHFDYGFNSCHAGFIDIWLGVVLVIRSVTLLTRLEQHRGFAVILDFILASHHYNSTHHLGHLAAYVVDLKPNSAVNHANPSGFHRSDFLSFTDRERNIIYSSLSIPIDNLSRCRWAIHLRVRFRRHVLHPV</sequence>